<dbReference type="Pfam" id="PF01276">
    <property type="entry name" value="OKR_DC_1"/>
    <property type="match status" value="1"/>
</dbReference>
<dbReference type="AlphaFoldDB" id="A0A5S5BGQ4"/>
<gene>
    <name evidence="7" type="ORF">A9A72_121162</name>
</gene>
<dbReference type="GO" id="GO:0030170">
    <property type="term" value="F:pyridoxal phosphate binding"/>
    <property type="evidence" value="ECO:0007669"/>
    <property type="project" value="TreeGrafter"/>
</dbReference>
<feature type="domain" description="Orn/Lys/Arg decarboxylases family 1 pyridoxal-P attachment site" evidence="6">
    <location>
        <begin position="420"/>
        <end position="434"/>
    </location>
</feature>
<dbReference type="InterPro" id="IPR015422">
    <property type="entry name" value="PyrdxlP-dep_Trfase_small"/>
</dbReference>
<dbReference type="Gene3D" id="3.40.50.2300">
    <property type="match status" value="1"/>
</dbReference>
<dbReference type="EMBL" id="VNHQ01000011">
    <property type="protein sequence ID" value="TYP66169.1"/>
    <property type="molecule type" value="Genomic_DNA"/>
</dbReference>
<dbReference type="PROSITE" id="PS00703">
    <property type="entry name" value="OKR_DC_1"/>
    <property type="match status" value="1"/>
</dbReference>
<dbReference type="GO" id="GO:0005829">
    <property type="term" value="C:cytosol"/>
    <property type="evidence" value="ECO:0007669"/>
    <property type="project" value="TreeGrafter"/>
</dbReference>
<dbReference type="Gene3D" id="3.90.1150.10">
    <property type="entry name" value="Aspartate Aminotransferase, domain 1"/>
    <property type="match status" value="1"/>
</dbReference>
<evidence type="ECO:0000256" key="4">
    <source>
        <dbReference type="ARBA" id="ARBA00023239"/>
    </source>
</evidence>
<evidence type="ECO:0000256" key="2">
    <source>
        <dbReference type="ARBA" id="ARBA00022793"/>
    </source>
</evidence>
<dbReference type="Proteomes" id="UP000324282">
    <property type="component" value="Unassembled WGS sequence"/>
</dbReference>
<dbReference type="PIRSF" id="PIRSF009393">
    <property type="entry name" value="Orn_decarb"/>
    <property type="match status" value="1"/>
</dbReference>
<dbReference type="SUPFAM" id="SSF53383">
    <property type="entry name" value="PLP-dependent transferases"/>
    <property type="match status" value="1"/>
</dbReference>
<dbReference type="Pfam" id="PF03711">
    <property type="entry name" value="OKR_DC_1_C"/>
    <property type="match status" value="1"/>
</dbReference>
<dbReference type="InterPro" id="IPR008286">
    <property type="entry name" value="Prn/Lys/Arg_de-COase_C"/>
</dbReference>
<dbReference type="InterPro" id="IPR015421">
    <property type="entry name" value="PyrdxlP-dep_Trfase_major"/>
</dbReference>
<dbReference type="PANTHER" id="PTHR45229:SF3">
    <property type="entry name" value="BIODEGRADATIVE ARGININE DECARBOXYLASE"/>
    <property type="match status" value="1"/>
</dbReference>
<keyword evidence="3 5" id="KW-0663">Pyridoxal phosphate</keyword>
<dbReference type="SUPFAM" id="SSF55904">
    <property type="entry name" value="Ornithine decarboxylase C-terminal domain"/>
    <property type="match status" value="1"/>
</dbReference>
<accession>A0A5S5BGQ4</accession>
<dbReference type="InterPro" id="IPR005308">
    <property type="entry name" value="OKR_de-COase_N"/>
</dbReference>
<dbReference type="Gene3D" id="3.40.640.10">
    <property type="entry name" value="Type I PLP-dependent aspartate aminotransferase-like (Major domain)"/>
    <property type="match status" value="1"/>
</dbReference>
<dbReference type="CDD" id="cd00615">
    <property type="entry name" value="Orn_deC_like"/>
    <property type="match status" value="1"/>
</dbReference>
<dbReference type="GO" id="GO:0008792">
    <property type="term" value="F:arginine decarboxylase activity"/>
    <property type="evidence" value="ECO:0007669"/>
    <property type="project" value="TreeGrafter"/>
</dbReference>
<evidence type="ECO:0000313" key="8">
    <source>
        <dbReference type="Proteomes" id="UP000324282"/>
    </source>
</evidence>
<name>A0A5S5BGQ4_STUST</name>
<keyword evidence="4" id="KW-0456">Lyase</keyword>
<evidence type="ECO:0000256" key="3">
    <source>
        <dbReference type="ARBA" id="ARBA00022898"/>
    </source>
</evidence>
<dbReference type="GO" id="GO:0006527">
    <property type="term" value="P:L-arginine catabolic process"/>
    <property type="evidence" value="ECO:0007669"/>
    <property type="project" value="TreeGrafter"/>
</dbReference>
<comment type="similarity">
    <text evidence="1">Belongs to the Orn/Lys/Arg decarboxylase class-I family.</text>
</comment>
<keyword evidence="2" id="KW-0210">Decarboxylase</keyword>
<dbReference type="InterPro" id="IPR000310">
    <property type="entry name" value="Orn/Lys/Arg_deCO2ase_major_dom"/>
</dbReference>
<dbReference type="InterPro" id="IPR015424">
    <property type="entry name" value="PyrdxlP-dep_Trfase"/>
</dbReference>
<dbReference type="FunFam" id="3.40.640.10:FF:000008">
    <property type="entry name" value="Lysine decarboxylase, inducible"/>
    <property type="match status" value="1"/>
</dbReference>
<protein>
    <submittedName>
        <fullName evidence="7">Arginine decarboxylase</fullName>
    </submittedName>
</protein>
<proteinExistence type="inferred from homology"/>
<organism evidence="7 8">
    <name type="scientific">Stutzerimonas stutzeri</name>
    <name type="common">Pseudomonas stutzeri</name>
    <dbReference type="NCBI Taxonomy" id="316"/>
    <lineage>
        <taxon>Bacteria</taxon>
        <taxon>Pseudomonadati</taxon>
        <taxon>Pseudomonadota</taxon>
        <taxon>Gammaproteobacteria</taxon>
        <taxon>Pseudomonadales</taxon>
        <taxon>Pseudomonadaceae</taxon>
        <taxon>Stutzerimonas</taxon>
    </lineage>
</organism>
<comment type="caution">
    <text evidence="7">The sequence shown here is derived from an EMBL/GenBank/DDBJ whole genome shotgun (WGS) entry which is preliminary data.</text>
</comment>
<dbReference type="PANTHER" id="PTHR45229">
    <property type="entry name" value="CONSTITUTIVE ORNITHINE DECARBOXYLASE"/>
    <property type="match status" value="1"/>
</dbReference>
<dbReference type="InterPro" id="IPR036633">
    <property type="entry name" value="Prn/Lys/Arg_de-COase_C_sf"/>
</dbReference>
<feature type="modified residue" description="N6-(pyridoxal phosphate)lysine" evidence="5">
    <location>
        <position position="425"/>
    </location>
</feature>
<evidence type="ECO:0000256" key="1">
    <source>
        <dbReference type="ARBA" id="ARBA00010671"/>
    </source>
</evidence>
<evidence type="ECO:0000256" key="5">
    <source>
        <dbReference type="PIRSR" id="PIRSR009393-1"/>
    </source>
</evidence>
<reference evidence="7 8" key="1">
    <citation type="submission" date="2019-07" db="EMBL/GenBank/DDBJ databases">
        <title>Deep subsurface shale carbon reservoir microbial communities from Ohio and West Virginia, USA.</title>
        <authorList>
            <person name="Wrighton K."/>
        </authorList>
    </citation>
    <scope>NUCLEOTIDE SEQUENCE [LARGE SCALE GENOMIC DNA]</scope>
    <source>
        <strain evidence="7 8">NP_8Ht</strain>
    </source>
</reference>
<dbReference type="Gene3D" id="3.90.100.10">
    <property type="entry name" value="Orn/Lys/Arg decarboxylase, C-terminal domain"/>
    <property type="match status" value="1"/>
</dbReference>
<evidence type="ECO:0000313" key="7">
    <source>
        <dbReference type="EMBL" id="TYP66169.1"/>
    </source>
</evidence>
<dbReference type="InterPro" id="IPR011193">
    <property type="entry name" value="Orn/lys/arg_de-COase"/>
</dbReference>
<dbReference type="Pfam" id="PF03709">
    <property type="entry name" value="OKR_DC_1_N"/>
    <property type="match status" value="1"/>
</dbReference>
<sequence>MPRTSGASALRDNSRLVLGVRSLYAGDERLQETPMYKDLKFPVLIVHRDIKADTVAGERVREIAAELERDGFHILPTGSAAEGRIVASTHHGLACILVAAEGAGENQRLLQDVVGLIRVARRRAPQLPIFALGEQITIENAPAEAMADLNELRGLLYLFEDTVPFLARQVARAARSYLDGLLPPFFRALVQHTGDSNYSWHTPGHGGGVAFRKSPVGQAFHQFFGENTLRSDLSVSVPELGSLLDHTGPLAAAEARAARNFGADHTFFVINGTSTANKIVWHSMVARDDLVLVDRNCHKSILHSIIMTGAIPLYLTPSRNELGIIGPIPLEEFSPESIQAKIDANPLTRGRSPRVRLAVVTNSTYDGLCYNANLIKRTLGNSVDVLHFDEAWYAYAAFHEFYDGRYGMDTREQGPLVFTTHSTHKVLAAFSQASMIHVLDSEQRQLDRDRFNEAFMMHISTSPQYGILASLDVASAMMEGPAGRSLIQETFDEALSFRRALANLRQHLAPDDWWFSIWQPGEADGADELVTSDWLLQPEANWHGFGDVADDYVLLDPIKVTLVTPGLTADGKLSERGIPAAVVSKFLWERGLVVEKTGLYSILVLFSMGITKGKWSTLLTELLEFKRHYDDNVPLCDALPTVAQAGGSRYLGMGLRDLCDSLHDCYRNNATARAMRRMYTALPALAMKPADAYDKLVRGEVEAVPITELEGRIAAVMLVPYPPGIPLIMPGERFTPETRSILDYLAFAQRFATQFPGFDADVHGLQHEEHPGGYTVDCILEG</sequence>
<evidence type="ECO:0000259" key="6">
    <source>
        <dbReference type="PROSITE" id="PS00703"/>
    </source>
</evidence>